<proteinExistence type="predicted"/>
<reference evidence="2" key="1">
    <citation type="submission" date="2020-06" db="EMBL/GenBank/DDBJ databases">
        <authorList>
            <consortium name="Plant Systems Biology data submission"/>
        </authorList>
    </citation>
    <scope>NUCLEOTIDE SEQUENCE</scope>
    <source>
        <strain evidence="2">D6</strain>
    </source>
</reference>
<comment type="caution">
    <text evidence="2">The sequence shown here is derived from an EMBL/GenBank/DDBJ whole genome shotgun (WGS) entry which is preliminary data.</text>
</comment>
<feature type="region of interest" description="Disordered" evidence="1">
    <location>
        <begin position="1"/>
        <end position="33"/>
    </location>
</feature>
<evidence type="ECO:0000313" key="2">
    <source>
        <dbReference type="EMBL" id="CAB9519582.1"/>
    </source>
</evidence>
<protein>
    <submittedName>
        <fullName evidence="2">Uncharacterized protein</fullName>
    </submittedName>
</protein>
<gene>
    <name evidence="2" type="ORF">SEMRO_1028_G233130.1</name>
</gene>
<evidence type="ECO:0000256" key="1">
    <source>
        <dbReference type="SAM" id="MobiDB-lite"/>
    </source>
</evidence>
<evidence type="ECO:0000313" key="3">
    <source>
        <dbReference type="Proteomes" id="UP001153069"/>
    </source>
</evidence>
<sequence>MEERTSPSVESVVAASTPEIKDTNNNEAAKGASSDIAVAKVEVNTVDSPNSTTTSNTNTKCSKCAKRAARRGCTQHACLNCCDDNGCATHLEVREQAQWREQVLAGTTPLQVRAEELRNKAIPPGRFKESGFSYLGDSVVLWDLQQYLTNPTWKEEAVRKSNKRKTRQRNNDLATAAAVIPNGHRKKNRRQRFQDVMDGLYQKSLSS</sequence>
<dbReference type="AlphaFoldDB" id="A0A9N8HNV5"/>
<accession>A0A9N8HNV5</accession>
<dbReference type="EMBL" id="CAICTM010001026">
    <property type="protein sequence ID" value="CAB9519582.1"/>
    <property type="molecule type" value="Genomic_DNA"/>
</dbReference>
<dbReference type="OrthoDB" id="10535686at2759"/>
<dbReference type="Proteomes" id="UP001153069">
    <property type="component" value="Unassembled WGS sequence"/>
</dbReference>
<organism evidence="2 3">
    <name type="scientific">Seminavis robusta</name>
    <dbReference type="NCBI Taxonomy" id="568900"/>
    <lineage>
        <taxon>Eukaryota</taxon>
        <taxon>Sar</taxon>
        <taxon>Stramenopiles</taxon>
        <taxon>Ochrophyta</taxon>
        <taxon>Bacillariophyta</taxon>
        <taxon>Bacillariophyceae</taxon>
        <taxon>Bacillariophycidae</taxon>
        <taxon>Naviculales</taxon>
        <taxon>Naviculaceae</taxon>
        <taxon>Seminavis</taxon>
    </lineage>
</organism>
<keyword evidence="3" id="KW-1185">Reference proteome</keyword>
<name>A0A9N8HNV5_9STRA</name>